<evidence type="ECO:0000256" key="2">
    <source>
        <dbReference type="ARBA" id="ARBA00022475"/>
    </source>
</evidence>
<keyword evidence="14" id="KW-1185">Reference proteome</keyword>
<evidence type="ECO:0000256" key="9">
    <source>
        <dbReference type="ARBA" id="ARBA00023180"/>
    </source>
</evidence>
<dbReference type="FunFam" id="2.60.40.10:FF:000142">
    <property type="entry name" value="V-set domain-containing T-cell activation inhibitor 1"/>
    <property type="match status" value="1"/>
</dbReference>
<dbReference type="SUPFAM" id="SSF48726">
    <property type="entry name" value="Immunoglobulin"/>
    <property type="match status" value="1"/>
</dbReference>
<keyword evidence="5" id="KW-1133">Transmembrane helix</keyword>
<evidence type="ECO:0000256" key="4">
    <source>
        <dbReference type="ARBA" id="ARBA00022729"/>
    </source>
</evidence>
<evidence type="ECO:0000256" key="7">
    <source>
        <dbReference type="ARBA" id="ARBA00023157"/>
    </source>
</evidence>
<dbReference type="PANTHER" id="PTHR25466">
    <property type="entry name" value="T-LYMPHOCYTE ACTIVATION ANTIGEN"/>
    <property type="match status" value="1"/>
</dbReference>
<name>A0A498M4J9_LABRO</name>
<dbReference type="GO" id="GO:0006955">
    <property type="term" value="P:immune response"/>
    <property type="evidence" value="ECO:0007669"/>
    <property type="project" value="TreeGrafter"/>
</dbReference>
<dbReference type="GO" id="GO:0031295">
    <property type="term" value="P:T cell costimulation"/>
    <property type="evidence" value="ECO:0007669"/>
    <property type="project" value="TreeGrafter"/>
</dbReference>
<sequence length="184" mass="20798">MKHFRKELRSGQPPPGHGHSVTRSLRSYRCITQVSLQVSVGGFIGDSAVLPCFSKERPLKLQEITVHWRYNDDLNVYDIIDGQGSVEDQHSAYKGRAEMFSDDFEKGNFSLKLSDLQHNDTGKYICYASDIHTVELLVKEKEKIIQEEDKAKQTEEKENQGAQPGPEKIVTLVAVLSVFILLCC</sequence>
<dbReference type="SMART" id="SM00409">
    <property type="entry name" value="IG"/>
    <property type="match status" value="1"/>
</dbReference>
<reference evidence="13 14" key="1">
    <citation type="submission" date="2018-03" db="EMBL/GenBank/DDBJ databases">
        <title>Draft genome sequence of Rohu Carp (Labeo rohita).</title>
        <authorList>
            <person name="Das P."/>
            <person name="Kushwaha B."/>
            <person name="Joshi C.G."/>
            <person name="Kumar D."/>
            <person name="Nagpure N.S."/>
            <person name="Sahoo L."/>
            <person name="Das S.P."/>
            <person name="Bit A."/>
            <person name="Patnaik S."/>
            <person name="Meher P.K."/>
            <person name="Jayasankar P."/>
            <person name="Koringa P.G."/>
            <person name="Patel N.V."/>
            <person name="Hinsu A.T."/>
            <person name="Kumar R."/>
            <person name="Pandey M."/>
            <person name="Agarwal S."/>
            <person name="Srivastava S."/>
            <person name="Singh M."/>
            <person name="Iquebal M.A."/>
            <person name="Jaiswal S."/>
            <person name="Angadi U.B."/>
            <person name="Kumar N."/>
            <person name="Raza M."/>
            <person name="Shah T.M."/>
            <person name="Rai A."/>
            <person name="Jena J.K."/>
        </authorList>
    </citation>
    <scope>NUCLEOTIDE SEQUENCE [LARGE SCALE GENOMIC DNA]</scope>
    <source>
        <strain evidence="13">DASCIFA01</strain>
        <tissue evidence="13">Testis</tissue>
    </source>
</reference>
<evidence type="ECO:0007829" key="15">
    <source>
        <dbReference type="PeptideAtlas" id="A0A498M4J9"/>
    </source>
</evidence>
<dbReference type="PANTHER" id="PTHR25466:SF14">
    <property type="entry name" value="BUTYROPHILIN SUBFAMILY 2 MEMBER A2-LIKE-RELATED"/>
    <property type="match status" value="1"/>
</dbReference>
<evidence type="ECO:0000256" key="5">
    <source>
        <dbReference type="ARBA" id="ARBA00022989"/>
    </source>
</evidence>
<organism evidence="13 14">
    <name type="scientific">Labeo rohita</name>
    <name type="common">Indian major carp</name>
    <name type="synonym">Cyprinus rohita</name>
    <dbReference type="NCBI Taxonomy" id="84645"/>
    <lineage>
        <taxon>Eukaryota</taxon>
        <taxon>Metazoa</taxon>
        <taxon>Chordata</taxon>
        <taxon>Craniata</taxon>
        <taxon>Vertebrata</taxon>
        <taxon>Euteleostomi</taxon>
        <taxon>Actinopterygii</taxon>
        <taxon>Neopterygii</taxon>
        <taxon>Teleostei</taxon>
        <taxon>Ostariophysi</taxon>
        <taxon>Cypriniformes</taxon>
        <taxon>Cyprinidae</taxon>
        <taxon>Labeoninae</taxon>
        <taxon>Labeonini</taxon>
        <taxon>Labeo</taxon>
    </lineage>
</organism>
<evidence type="ECO:0000256" key="10">
    <source>
        <dbReference type="ARBA" id="ARBA00023319"/>
    </source>
</evidence>
<evidence type="ECO:0000256" key="1">
    <source>
        <dbReference type="ARBA" id="ARBA00004251"/>
    </source>
</evidence>
<keyword evidence="15" id="KW-1267">Proteomics identification</keyword>
<dbReference type="Gene3D" id="2.60.40.10">
    <property type="entry name" value="Immunoglobulins"/>
    <property type="match status" value="1"/>
</dbReference>
<dbReference type="GO" id="GO:0007166">
    <property type="term" value="P:cell surface receptor signaling pathway"/>
    <property type="evidence" value="ECO:0007669"/>
    <property type="project" value="TreeGrafter"/>
</dbReference>
<keyword evidence="10" id="KW-0393">Immunoglobulin domain</keyword>
<keyword evidence="7" id="KW-1015">Disulfide bond</keyword>
<keyword evidence="3" id="KW-0812">Transmembrane</keyword>
<dbReference type="InterPro" id="IPR007110">
    <property type="entry name" value="Ig-like_dom"/>
</dbReference>
<dbReference type="InterPro" id="IPR013783">
    <property type="entry name" value="Ig-like_fold"/>
</dbReference>
<keyword evidence="9" id="KW-0325">Glycoprotein</keyword>
<dbReference type="Proteomes" id="UP000290572">
    <property type="component" value="Unassembled WGS sequence"/>
</dbReference>
<keyword evidence="4" id="KW-0732">Signal</keyword>
<feature type="domain" description="Ig-like" evidence="12">
    <location>
        <begin position="45"/>
        <end position="146"/>
    </location>
</feature>
<dbReference type="InterPro" id="IPR051713">
    <property type="entry name" value="T-cell_Activation_Regulation"/>
</dbReference>
<comment type="subcellular location">
    <subcellularLocation>
        <location evidence="1">Cell membrane</location>
        <topology evidence="1">Single-pass type I membrane protein</topology>
    </subcellularLocation>
</comment>
<keyword evidence="2" id="KW-1003">Cell membrane</keyword>
<gene>
    <name evidence="13" type="ORF">ROHU_027855</name>
</gene>
<evidence type="ECO:0000259" key="12">
    <source>
        <dbReference type="PROSITE" id="PS50835"/>
    </source>
</evidence>
<evidence type="ECO:0000256" key="11">
    <source>
        <dbReference type="SAM" id="MobiDB-lite"/>
    </source>
</evidence>
<dbReference type="GO" id="GO:0071222">
    <property type="term" value="P:cellular response to lipopolysaccharide"/>
    <property type="evidence" value="ECO:0007669"/>
    <property type="project" value="TreeGrafter"/>
</dbReference>
<dbReference type="GO" id="GO:0042130">
    <property type="term" value="P:negative regulation of T cell proliferation"/>
    <property type="evidence" value="ECO:0007669"/>
    <property type="project" value="TreeGrafter"/>
</dbReference>
<evidence type="ECO:0000256" key="8">
    <source>
        <dbReference type="ARBA" id="ARBA00023170"/>
    </source>
</evidence>
<dbReference type="GO" id="GO:0009897">
    <property type="term" value="C:external side of plasma membrane"/>
    <property type="evidence" value="ECO:0007669"/>
    <property type="project" value="TreeGrafter"/>
</dbReference>
<dbReference type="InterPro" id="IPR013106">
    <property type="entry name" value="Ig_V-set"/>
</dbReference>
<proteinExistence type="evidence at protein level"/>
<keyword evidence="8" id="KW-0675">Receptor</keyword>
<evidence type="ECO:0000313" key="13">
    <source>
        <dbReference type="EMBL" id="RXN15789.1"/>
    </source>
</evidence>
<accession>A0A498M4J9</accession>
<dbReference type="GO" id="GO:0042102">
    <property type="term" value="P:positive regulation of T cell proliferation"/>
    <property type="evidence" value="ECO:0007669"/>
    <property type="project" value="TreeGrafter"/>
</dbReference>
<dbReference type="PROSITE" id="PS50835">
    <property type="entry name" value="IG_LIKE"/>
    <property type="match status" value="1"/>
</dbReference>
<dbReference type="EMBL" id="QBIY01012828">
    <property type="protein sequence ID" value="RXN15789.1"/>
    <property type="molecule type" value="Genomic_DNA"/>
</dbReference>
<evidence type="ECO:0000313" key="14">
    <source>
        <dbReference type="Proteomes" id="UP000290572"/>
    </source>
</evidence>
<keyword evidence="6" id="KW-0472">Membrane</keyword>
<feature type="region of interest" description="Disordered" evidence="11">
    <location>
        <begin position="1"/>
        <end position="22"/>
    </location>
</feature>
<dbReference type="InterPro" id="IPR003599">
    <property type="entry name" value="Ig_sub"/>
</dbReference>
<dbReference type="InterPro" id="IPR036179">
    <property type="entry name" value="Ig-like_dom_sf"/>
</dbReference>
<evidence type="ECO:0000256" key="3">
    <source>
        <dbReference type="ARBA" id="ARBA00022692"/>
    </source>
</evidence>
<dbReference type="AlphaFoldDB" id="A0A498M4J9"/>
<evidence type="ECO:0000256" key="6">
    <source>
        <dbReference type="ARBA" id="ARBA00023136"/>
    </source>
</evidence>
<comment type="caution">
    <text evidence="13">The sequence shown here is derived from an EMBL/GenBank/DDBJ whole genome shotgun (WGS) entry which is preliminary data.</text>
</comment>
<protein>
    <submittedName>
        <fullName evidence="13">CD276 antigen-like protein</fullName>
    </submittedName>
</protein>
<dbReference type="STRING" id="84645.A0A498M4J9"/>
<dbReference type="Pfam" id="PF07686">
    <property type="entry name" value="V-set"/>
    <property type="match status" value="1"/>
</dbReference>